<sequence length="200" mass="23396">MAIRYPNGRKYIPEAGTHKPPVKNHTYSNRGMSLEEELNETNQYYLANNMACVHKKPTPLQIVKVDYPQRSAAVIREAYFKQPATTDYNGVYKGKYIDFEAKETQNKTSFPLQNFHPHQIHHMEQVLGHGGIAFVIIRFAQQDEVYLLEAEHVIAYWNKQMAGERKSIPKREIEEKGHRIETGYHPRIRYLDILDTLYFS</sequence>
<comment type="catalytic activity">
    <reaction evidence="13">
        <text>Endonucleolytic cleavage at a junction such as a reciprocal single-stranded crossover between two homologous DNA duplexes (Holliday junction).</text>
        <dbReference type="EC" id="3.1.21.10"/>
    </reaction>
</comment>
<evidence type="ECO:0000256" key="14">
    <source>
        <dbReference type="NCBIfam" id="TIGR00648"/>
    </source>
</evidence>
<reference evidence="15" key="1">
    <citation type="submission" date="2022-07" db="EMBL/GenBank/DDBJ databases">
        <authorList>
            <person name="Li W.-J."/>
            <person name="Deng Q.-Q."/>
        </authorList>
    </citation>
    <scope>NUCLEOTIDE SEQUENCE</scope>
    <source>
        <strain evidence="15">SYSU M60031</strain>
    </source>
</reference>
<evidence type="ECO:0000256" key="12">
    <source>
        <dbReference type="ARBA" id="ARBA00029523"/>
    </source>
</evidence>
<organism evidence="15 16">
    <name type="scientific">Ectobacillus ponti</name>
    <dbReference type="NCBI Taxonomy" id="2961894"/>
    <lineage>
        <taxon>Bacteria</taxon>
        <taxon>Bacillati</taxon>
        <taxon>Bacillota</taxon>
        <taxon>Bacilli</taxon>
        <taxon>Bacillales</taxon>
        <taxon>Bacillaceae</taxon>
        <taxon>Ectobacillus</taxon>
    </lineage>
</organism>
<keyword evidence="9 13" id="KW-0233">DNA recombination</keyword>
<evidence type="ECO:0000256" key="5">
    <source>
        <dbReference type="ARBA" id="ARBA00022759"/>
    </source>
</evidence>
<evidence type="ECO:0000256" key="3">
    <source>
        <dbReference type="ARBA" id="ARBA00022722"/>
    </source>
</evidence>
<dbReference type="Gene3D" id="3.40.1350.10">
    <property type="match status" value="1"/>
</dbReference>
<dbReference type="NCBIfam" id="NF002584">
    <property type="entry name" value="PRK02234.1-5"/>
    <property type="match status" value="1"/>
</dbReference>
<comment type="caution">
    <text evidence="15">The sequence shown here is derived from an EMBL/GenBank/DDBJ whole genome shotgun (WGS) entry which is preliminary data.</text>
</comment>
<evidence type="ECO:0000256" key="6">
    <source>
        <dbReference type="ARBA" id="ARBA00022763"/>
    </source>
</evidence>
<dbReference type="GO" id="GO:0003676">
    <property type="term" value="F:nucleic acid binding"/>
    <property type="evidence" value="ECO:0007669"/>
    <property type="project" value="InterPro"/>
</dbReference>
<dbReference type="InterPro" id="IPR011856">
    <property type="entry name" value="tRNA_endonuc-like_dom_sf"/>
</dbReference>
<dbReference type="InterPro" id="IPR004612">
    <property type="entry name" value="Resolv_RecU"/>
</dbReference>
<dbReference type="GO" id="GO:0006281">
    <property type="term" value="P:DNA repair"/>
    <property type="evidence" value="ECO:0007669"/>
    <property type="project" value="UniProtKB-UniRule"/>
</dbReference>
<dbReference type="InterPro" id="IPR011335">
    <property type="entry name" value="Restrct_endonuc-II-like"/>
</dbReference>
<dbReference type="GO" id="GO:0000287">
    <property type="term" value="F:magnesium ion binding"/>
    <property type="evidence" value="ECO:0007669"/>
    <property type="project" value="UniProtKB-UniRule"/>
</dbReference>
<evidence type="ECO:0000256" key="8">
    <source>
        <dbReference type="ARBA" id="ARBA00022842"/>
    </source>
</evidence>
<dbReference type="GO" id="GO:0006310">
    <property type="term" value="P:DNA recombination"/>
    <property type="evidence" value="ECO:0007669"/>
    <property type="project" value="UniProtKB-UniRule"/>
</dbReference>
<dbReference type="RefSeq" id="WP_254758706.1">
    <property type="nucleotide sequence ID" value="NZ_JANCLT010000004.1"/>
</dbReference>
<comment type="subcellular location">
    <subcellularLocation>
        <location evidence="1 13">Cytoplasm</location>
    </subcellularLocation>
</comment>
<dbReference type="EMBL" id="JANCLT010000004">
    <property type="protein sequence ID" value="MCP8968791.1"/>
    <property type="molecule type" value="Genomic_DNA"/>
</dbReference>
<dbReference type="Pfam" id="PF03838">
    <property type="entry name" value="RecU"/>
    <property type="match status" value="1"/>
</dbReference>
<keyword evidence="16" id="KW-1185">Reference proteome</keyword>
<keyword evidence="6 13" id="KW-0227">DNA damage</keyword>
<evidence type="ECO:0000256" key="9">
    <source>
        <dbReference type="ARBA" id="ARBA00023172"/>
    </source>
</evidence>
<dbReference type="HAMAP" id="MF_00130">
    <property type="entry name" value="RecU"/>
    <property type="match status" value="1"/>
</dbReference>
<dbReference type="AlphaFoldDB" id="A0AA41XB41"/>
<protein>
    <recommendedName>
        <fullName evidence="12 13">Holliday junction resolvase RecU</fullName>
        <ecNumber evidence="13 14">3.1.21.10</ecNumber>
    </recommendedName>
    <alternativeName>
        <fullName evidence="13">Recombination protein U homolog</fullName>
    </alternativeName>
</protein>
<dbReference type="EC" id="3.1.21.10" evidence="13 14"/>
<accession>A0AA41XB41</accession>
<evidence type="ECO:0000313" key="16">
    <source>
        <dbReference type="Proteomes" id="UP001156102"/>
    </source>
</evidence>
<dbReference type="CDD" id="cd22354">
    <property type="entry name" value="RecU-like"/>
    <property type="match status" value="1"/>
</dbReference>
<keyword evidence="8 13" id="KW-0460">Magnesium</keyword>
<evidence type="ECO:0000256" key="10">
    <source>
        <dbReference type="ARBA" id="ARBA00023204"/>
    </source>
</evidence>
<keyword evidence="2 13" id="KW-0963">Cytoplasm</keyword>
<dbReference type="NCBIfam" id="TIGR00648">
    <property type="entry name" value="recU"/>
    <property type="match status" value="1"/>
</dbReference>
<keyword evidence="4 13" id="KW-0479">Metal-binding</keyword>
<evidence type="ECO:0000256" key="13">
    <source>
        <dbReference type="HAMAP-Rule" id="MF_00130"/>
    </source>
</evidence>
<keyword evidence="7 13" id="KW-0378">Hydrolase</keyword>
<dbReference type="GO" id="GO:0008821">
    <property type="term" value="F:crossover junction DNA endonuclease activity"/>
    <property type="evidence" value="ECO:0007669"/>
    <property type="project" value="UniProtKB-EC"/>
</dbReference>
<proteinExistence type="inferred from homology"/>
<dbReference type="Proteomes" id="UP001156102">
    <property type="component" value="Unassembled WGS sequence"/>
</dbReference>
<keyword evidence="10 13" id="KW-0234">DNA repair</keyword>
<gene>
    <name evidence="13 15" type="primary">recU</name>
    <name evidence="15" type="ORF">NK662_09590</name>
</gene>
<dbReference type="SUPFAM" id="SSF52980">
    <property type="entry name" value="Restriction endonuclease-like"/>
    <property type="match status" value="1"/>
</dbReference>
<feature type="binding site" evidence="13">
    <location>
        <position position="85"/>
    </location>
    <ligand>
        <name>Mg(2+)</name>
        <dbReference type="ChEBI" id="CHEBI:18420"/>
    </ligand>
</feature>
<evidence type="ECO:0000256" key="2">
    <source>
        <dbReference type="ARBA" id="ARBA00022490"/>
    </source>
</evidence>
<keyword evidence="5 13" id="KW-0255">Endonuclease</keyword>
<dbReference type="GO" id="GO:0007059">
    <property type="term" value="P:chromosome segregation"/>
    <property type="evidence" value="ECO:0007669"/>
    <property type="project" value="UniProtKB-UniRule"/>
</dbReference>
<dbReference type="PIRSF" id="PIRSF037785">
    <property type="entry name" value="RecU"/>
    <property type="match status" value="1"/>
</dbReference>
<evidence type="ECO:0000256" key="4">
    <source>
        <dbReference type="ARBA" id="ARBA00022723"/>
    </source>
</evidence>
<comment type="cofactor">
    <cofactor evidence="13">
        <name>Mg(2+)</name>
        <dbReference type="ChEBI" id="CHEBI:18420"/>
    </cofactor>
    <text evidence="13">Binds 1 Mg(2+) ion per subunit.</text>
</comment>
<feature type="binding site" evidence="13">
    <location>
        <position position="87"/>
    </location>
    <ligand>
        <name>Mg(2+)</name>
        <dbReference type="ChEBI" id="CHEBI:18420"/>
    </ligand>
</feature>
<comment type="function">
    <text evidence="13">Endonuclease that resolves Holliday junction intermediates in genetic recombination. Cleaves mobile four-strand junctions by introducing symmetrical nicks in paired strands. Promotes annealing of linear ssDNA with homologous dsDNA. Required for DNA repair, homologous recombination and chromosome segregation.</text>
</comment>
<evidence type="ECO:0000256" key="1">
    <source>
        <dbReference type="ARBA" id="ARBA00004496"/>
    </source>
</evidence>
<feature type="binding site" evidence="13">
    <location>
        <position position="100"/>
    </location>
    <ligand>
        <name>Mg(2+)</name>
        <dbReference type="ChEBI" id="CHEBI:18420"/>
    </ligand>
</feature>
<dbReference type="GO" id="GO:0005737">
    <property type="term" value="C:cytoplasm"/>
    <property type="evidence" value="ECO:0007669"/>
    <property type="project" value="UniProtKB-SubCell"/>
</dbReference>
<evidence type="ECO:0000256" key="7">
    <source>
        <dbReference type="ARBA" id="ARBA00022801"/>
    </source>
</evidence>
<keyword evidence="3 13" id="KW-0540">Nuclease</keyword>
<comment type="similarity">
    <text evidence="11 13">Belongs to the RecU family.</text>
</comment>
<feature type="site" description="Transition state stabilizer" evidence="13">
    <location>
        <position position="102"/>
    </location>
</feature>
<evidence type="ECO:0000256" key="11">
    <source>
        <dbReference type="ARBA" id="ARBA00023447"/>
    </source>
</evidence>
<dbReference type="NCBIfam" id="NF002581">
    <property type="entry name" value="PRK02234.1-2"/>
    <property type="match status" value="1"/>
</dbReference>
<evidence type="ECO:0000313" key="15">
    <source>
        <dbReference type="EMBL" id="MCP8968791.1"/>
    </source>
</evidence>
<feature type="binding site" evidence="13">
    <location>
        <position position="119"/>
    </location>
    <ligand>
        <name>Mg(2+)</name>
        <dbReference type="ChEBI" id="CHEBI:18420"/>
    </ligand>
</feature>
<name>A0AA41XB41_9BACI</name>